<protein>
    <recommendedName>
        <fullName evidence="2">N-acetyltransferase domain-containing protein</fullName>
    </recommendedName>
</protein>
<dbReference type="InterPro" id="IPR016181">
    <property type="entry name" value="Acyl_CoA_acyltransferase"/>
</dbReference>
<name>A0A344USW6_9ACTN</name>
<evidence type="ECO:0000256" key="1">
    <source>
        <dbReference type="SAM" id="MobiDB-lite"/>
    </source>
</evidence>
<evidence type="ECO:0000259" key="2">
    <source>
        <dbReference type="PROSITE" id="PS51186"/>
    </source>
</evidence>
<dbReference type="PANTHER" id="PTHR43792">
    <property type="entry name" value="GNAT FAMILY, PUTATIVE (AFU_ORTHOLOGUE AFUA_3G00765)-RELATED-RELATED"/>
    <property type="match status" value="1"/>
</dbReference>
<feature type="domain" description="N-acetyltransferase" evidence="2">
    <location>
        <begin position="25"/>
        <end position="187"/>
    </location>
</feature>
<dbReference type="OrthoDB" id="4403558at2"/>
<dbReference type="Gene3D" id="3.40.630.30">
    <property type="match status" value="1"/>
</dbReference>
<dbReference type="PANTHER" id="PTHR43792:SF1">
    <property type="entry name" value="N-ACETYLTRANSFERASE DOMAIN-CONTAINING PROTEIN"/>
    <property type="match status" value="1"/>
</dbReference>
<dbReference type="Pfam" id="PF13302">
    <property type="entry name" value="Acetyltransf_3"/>
    <property type="match status" value="1"/>
</dbReference>
<dbReference type="PROSITE" id="PS51186">
    <property type="entry name" value="GNAT"/>
    <property type="match status" value="1"/>
</dbReference>
<dbReference type="SUPFAM" id="SSF55729">
    <property type="entry name" value="Acyl-CoA N-acyltransferases (Nat)"/>
    <property type="match status" value="1"/>
</dbReference>
<dbReference type="InterPro" id="IPR000182">
    <property type="entry name" value="GNAT_dom"/>
</dbReference>
<dbReference type="AlphaFoldDB" id="A0A344USW6"/>
<sequence length="190" mass="20113">MSLGGGGTLGPVTWPSAEPLTTGDLRLDPLRVADAGEMAGVLADESLYRFTGGSAPAPSRLRARYRSQVRGASSDGTQGWLNWIVRPEPPGAAVGFVQATLERRSRTFEDLLVASLGWVVGPVWQGRGIATRATGAVLEWLVSRGVAEFRAHIHPDNAASQKVAAKLGFRPTGLVLDGEIRWVLEVSGSG</sequence>
<dbReference type="GO" id="GO:0016747">
    <property type="term" value="F:acyltransferase activity, transferring groups other than amino-acyl groups"/>
    <property type="evidence" value="ECO:0007669"/>
    <property type="project" value="InterPro"/>
</dbReference>
<proteinExistence type="predicted"/>
<keyword evidence="4" id="KW-1185">Reference proteome</keyword>
<reference evidence="3 4" key="1">
    <citation type="submission" date="2017-12" db="EMBL/GenBank/DDBJ databases">
        <title>The whole genome sequence of the Acidipropionibacterium virtanenii sp. nov. type strain JS278.</title>
        <authorList>
            <person name="Laine P."/>
            <person name="Deptula P."/>
            <person name="Varmanen P."/>
            <person name="Auvinen P."/>
        </authorList>
    </citation>
    <scope>NUCLEOTIDE SEQUENCE [LARGE SCALE GENOMIC DNA]</scope>
    <source>
        <strain evidence="3 4">JS278</strain>
    </source>
</reference>
<dbReference type="InterPro" id="IPR051531">
    <property type="entry name" value="N-acetyltransferase"/>
</dbReference>
<dbReference type="Proteomes" id="UP000251995">
    <property type="component" value="Chromosome"/>
</dbReference>
<dbReference type="EMBL" id="CP025198">
    <property type="protein sequence ID" value="AXE38364.1"/>
    <property type="molecule type" value="Genomic_DNA"/>
</dbReference>
<evidence type="ECO:0000313" key="4">
    <source>
        <dbReference type="Proteomes" id="UP000251995"/>
    </source>
</evidence>
<dbReference type="KEGG" id="acij:JS278_01186"/>
<gene>
    <name evidence="3" type="ORF">JS278_01186</name>
</gene>
<organism evidence="3 4">
    <name type="scientific">Acidipropionibacterium virtanenii</name>
    <dbReference type="NCBI Taxonomy" id="2057246"/>
    <lineage>
        <taxon>Bacteria</taxon>
        <taxon>Bacillati</taxon>
        <taxon>Actinomycetota</taxon>
        <taxon>Actinomycetes</taxon>
        <taxon>Propionibacteriales</taxon>
        <taxon>Propionibacteriaceae</taxon>
        <taxon>Acidipropionibacterium</taxon>
    </lineage>
</organism>
<accession>A0A344USW6</accession>
<feature type="region of interest" description="Disordered" evidence="1">
    <location>
        <begin position="1"/>
        <end position="20"/>
    </location>
</feature>
<evidence type="ECO:0000313" key="3">
    <source>
        <dbReference type="EMBL" id="AXE38364.1"/>
    </source>
</evidence>